<dbReference type="InterPro" id="IPR009008">
    <property type="entry name" value="Val/Leu/Ile-tRNA-synth_edit"/>
</dbReference>
<dbReference type="GO" id="GO:0000049">
    <property type="term" value="F:tRNA binding"/>
    <property type="evidence" value="ECO:0007669"/>
    <property type="project" value="InterPro"/>
</dbReference>
<comment type="subunit">
    <text evidence="4 15">Monomer.</text>
</comment>
<dbReference type="InterPro" id="IPR023586">
    <property type="entry name" value="Ile-tRNA-ligase_type2"/>
</dbReference>
<evidence type="ECO:0000256" key="16">
    <source>
        <dbReference type="SAM" id="MobiDB-lite"/>
    </source>
</evidence>
<proteinExistence type="inferred from homology"/>
<evidence type="ECO:0000256" key="10">
    <source>
        <dbReference type="ARBA" id="ARBA00022840"/>
    </source>
</evidence>
<comment type="similarity">
    <text evidence="3 15">Belongs to the class-I aminoacyl-tRNA synthetase family. IleS type 2 subfamily.</text>
</comment>
<dbReference type="InterPro" id="IPR014729">
    <property type="entry name" value="Rossmann-like_a/b/a_fold"/>
</dbReference>
<feature type="region of interest" description="Disordered" evidence="16">
    <location>
        <begin position="964"/>
        <end position="988"/>
    </location>
</feature>
<organism evidence="19 20">
    <name type="scientific">Candidatus Uhrbacteria bacterium RIFCSPHIGHO2_02_FULL_53_13</name>
    <dbReference type="NCBI Taxonomy" id="1802389"/>
    <lineage>
        <taxon>Bacteria</taxon>
        <taxon>Candidatus Uhriibacteriota</taxon>
    </lineage>
</organism>
<evidence type="ECO:0000256" key="13">
    <source>
        <dbReference type="ARBA" id="ARBA00025217"/>
    </source>
</evidence>
<evidence type="ECO:0000313" key="20">
    <source>
        <dbReference type="Proteomes" id="UP000177097"/>
    </source>
</evidence>
<dbReference type="GO" id="GO:0002161">
    <property type="term" value="F:aminoacyl-tRNA deacylase activity"/>
    <property type="evidence" value="ECO:0007669"/>
    <property type="project" value="InterPro"/>
</dbReference>
<feature type="short sequence motif" description="'KMSKS' region" evidence="15">
    <location>
        <begin position="628"/>
        <end position="632"/>
    </location>
</feature>
<comment type="caution">
    <text evidence="19">The sequence shown here is derived from an EMBL/GenBank/DDBJ whole genome shotgun (WGS) entry which is preliminary data.</text>
</comment>
<dbReference type="CDD" id="cd07961">
    <property type="entry name" value="Anticodon_Ia_Ile_ABEc"/>
    <property type="match status" value="1"/>
</dbReference>
<feature type="short sequence motif" description="'HIGH' region" evidence="15">
    <location>
        <begin position="44"/>
        <end position="54"/>
    </location>
</feature>
<protein>
    <recommendedName>
        <fullName evidence="15">Isoleucine--tRNA ligase</fullName>
        <ecNumber evidence="15">6.1.1.5</ecNumber>
    </recommendedName>
    <alternativeName>
        <fullName evidence="15">Isoleucyl-tRNA synthetase</fullName>
        <shortName evidence="15">IleRS</shortName>
    </alternativeName>
</protein>
<dbReference type="CDD" id="cd00818">
    <property type="entry name" value="IleRS_core"/>
    <property type="match status" value="1"/>
</dbReference>
<evidence type="ECO:0000259" key="17">
    <source>
        <dbReference type="Pfam" id="PF00133"/>
    </source>
</evidence>
<gene>
    <name evidence="15" type="primary">ileS</name>
    <name evidence="19" type="ORF">A3C17_00940</name>
</gene>
<comment type="catalytic activity">
    <reaction evidence="14 15">
        <text>tRNA(Ile) + L-isoleucine + ATP = L-isoleucyl-tRNA(Ile) + AMP + diphosphate</text>
        <dbReference type="Rhea" id="RHEA:11060"/>
        <dbReference type="Rhea" id="RHEA-COMP:9666"/>
        <dbReference type="Rhea" id="RHEA-COMP:9695"/>
        <dbReference type="ChEBI" id="CHEBI:30616"/>
        <dbReference type="ChEBI" id="CHEBI:33019"/>
        <dbReference type="ChEBI" id="CHEBI:58045"/>
        <dbReference type="ChEBI" id="CHEBI:78442"/>
        <dbReference type="ChEBI" id="CHEBI:78528"/>
        <dbReference type="ChEBI" id="CHEBI:456215"/>
        <dbReference type="EC" id="6.1.1.5"/>
    </reaction>
</comment>
<evidence type="ECO:0000256" key="14">
    <source>
        <dbReference type="ARBA" id="ARBA00048359"/>
    </source>
</evidence>
<dbReference type="Gene3D" id="3.40.50.620">
    <property type="entry name" value="HUPs"/>
    <property type="match status" value="2"/>
</dbReference>
<dbReference type="InterPro" id="IPR002300">
    <property type="entry name" value="aa-tRNA-synth_Ia"/>
</dbReference>
<evidence type="ECO:0000256" key="3">
    <source>
        <dbReference type="ARBA" id="ARBA00007078"/>
    </source>
</evidence>
<dbReference type="InterPro" id="IPR013155">
    <property type="entry name" value="M/V/L/I-tRNA-synth_anticd-bd"/>
</dbReference>
<keyword evidence="11 15" id="KW-0648">Protein biosynthesis</keyword>
<keyword evidence="10 15" id="KW-0067">ATP-binding</keyword>
<sequence length="988" mass="112527">MAQQKTVNERELEILAYWEAHRVFERSLEKEAPRGDFVFYEGPPTANGRPGIHHAEARAFKDCIPRYKTMQGFHVERKGGWDTHGLPVELEVEKELGFSTKQEIKTLGVAAFNAKCRESVWKYLDEWRAFTRRIGYWVDMEHAYVTYAPEYIESLWWVVRQIWDRGLLYQDYRVTPHCPRCETSLSSHELAQGYKDVKDLSVTVKFELVNEPGTFLLAWTTTPWTLLGNVALAVKKNIKYVKVKKFILDQGVAHVSDGQKLPHASGHDEYCWLAKSRLEACGLADAEIVDKCSGSGLVGLKYRPLYDVLEKSDALPHVTASKRKRGDDKMFSVVAADFVTTDEGTGIVHTAVMYGADDFALGNTVGLPKYHIVKPDGTYVQEAGFLAGRLVTDEAVAVDIVKDLAERRLLFAKEKHTHSYPHCWRCKQKVIYYAKHSWYIKMSALRKKLLEANAKIHWEPEHLQDGRFGEWLSDVKDWAFSRERYWGTPLPIWVCEACGKRQCIGSFEELRARAVGEVPKNLDPHRPVVDDIVLRCEDEACGKTARRVPDVVDVWFDSGCMPFAQWHYPFENVQMFDRQYPADYIAEAIDQTRGWFYTLLAVAVALGRGAPYKNVVSLGHVLDAHGKKMSKSVGNVVDPMEAMERFGADAVRWYMYAINAPGENKLFDEKVLGDMVRKNFALVRNVVSFYEMYVAADDVAHEAPSTHVLDEWILTVRDATVRSVTASLDGYRITEAVRALTAYIDELSTWYVRRSRERFKGDDMRDHRRATQTLRACLTDLAKLMAPFAPFIAEEVYRGLYVREEGDSVHLALWPEARKLTARQEDALAQMARVRELVTKTLEAREEEKIPVRQVLASVEVSAPEALEEAYLDILKDEVNVQAVTWRKGDLAATLDTNITPELKRLGIVRELVRRANALRKDSELTIEDQIVLFVETDDADVSAALDAYEADILERTRATAMERSLDKAQEKEERAQGAFQLGLTRAS</sequence>
<evidence type="ECO:0000256" key="2">
    <source>
        <dbReference type="ARBA" id="ARBA00004496"/>
    </source>
</evidence>
<dbReference type="GO" id="GO:0006428">
    <property type="term" value="P:isoleucyl-tRNA aminoacylation"/>
    <property type="evidence" value="ECO:0007669"/>
    <property type="project" value="UniProtKB-UniRule"/>
</dbReference>
<dbReference type="EMBL" id="MGDX01000004">
    <property type="protein sequence ID" value="OGL71959.1"/>
    <property type="molecule type" value="Genomic_DNA"/>
</dbReference>
<keyword evidence="9 15" id="KW-0862">Zinc</keyword>
<dbReference type="Gene3D" id="3.90.740.10">
    <property type="entry name" value="Valyl/Leucyl/Isoleucyl-tRNA synthetase, editing domain"/>
    <property type="match status" value="1"/>
</dbReference>
<evidence type="ECO:0000256" key="1">
    <source>
        <dbReference type="ARBA" id="ARBA00001947"/>
    </source>
</evidence>
<feature type="compositionally biased region" description="Basic and acidic residues" evidence="16">
    <location>
        <begin position="964"/>
        <end position="976"/>
    </location>
</feature>
<comment type="cofactor">
    <cofactor evidence="1 15">
        <name>Zn(2+)</name>
        <dbReference type="ChEBI" id="CHEBI:29105"/>
    </cofactor>
</comment>
<keyword evidence="6 15" id="KW-0436">Ligase</keyword>
<dbReference type="AlphaFoldDB" id="A0A1F7U104"/>
<dbReference type="SUPFAM" id="SSF52374">
    <property type="entry name" value="Nucleotidylyl transferase"/>
    <property type="match status" value="1"/>
</dbReference>
<dbReference type="GO" id="GO:0005524">
    <property type="term" value="F:ATP binding"/>
    <property type="evidence" value="ECO:0007669"/>
    <property type="project" value="UniProtKB-UniRule"/>
</dbReference>
<keyword evidence="7 15" id="KW-0479">Metal-binding</keyword>
<evidence type="ECO:0000256" key="5">
    <source>
        <dbReference type="ARBA" id="ARBA00022490"/>
    </source>
</evidence>
<evidence type="ECO:0000256" key="15">
    <source>
        <dbReference type="HAMAP-Rule" id="MF_02003"/>
    </source>
</evidence>
<keyword evidence="12 15" id="KW-0030">Aminoacyl-tRNA synthetase</keyword>
<dbReference type="HAMAP" id="MF_02003">
    <property type="entry name" value="Ile_tRNA_synth_type2"/>
    <property type="match status" value="1"/>
</dbReference>
<dbReference type="GO" id="GO:0008270">
    <property type="term" value="F:zinc ion binding"/>
    <property type="evidence" value="ECO:0007669"/>
    <property type="project" value="UniProtKB-UniRule"/>
</dbReference>
<dbReference type="GO" id="GO:0005737">
    <property type="term" value="C:cytoplasm"/>
    <property type="evidence" value="ECO:0007669"/>
    <property type="project" value="UniProtKB-SubCell"/>
</dbReference>
<dbReference type="Pfam" id="PF08264">
    <property type="entry name" value="Anticodon_1"/>
    <property type="match status" value="1"/>
</dbReference>
<reference evidence="19 20" key="1">
    <citation type="journal article" date="2016" name="Nat. Commun.">
        <title>Thousands of microbial genomes shed light on interconnected biogeochemical processes in an aquifer system.</title>
        <authorList>
            <person name="Anantharaman K."/>
            <person name="Brown C.T."/>
            <person name="Hug L.A."/>
            <person name="Sharon I."/>
            <person name="Castelle C.J."/>
            <person name="Probst A.J."/>
            <person name="Thomas B.C."/>
            <person name="Singh A."/>
            <person name="Wilkins M.J."/>
            <person name="Karaoz U."/>
            <person name="Brodie E.L."/>
            <person name="Williams K.H."/>
            <person name="Hubbard S.S."/>
            <person name="Banfield J.F."/>
        </authorList>
    </citation>
    <scope>NUCLEOTIDE SEQUENCE [LARGE SCALE GENOMIC DNA]</scope>
</reference>
<dbReference type="PRINTS" id="PR00984">
    <property type="entry name" value="TRNASYNTHILE"/>
</dbReference>
<dbReference type="PANTHER" id="PTHR42780:SF1">
    <property type="entry name" value="ISOLEUCINE--TRNA LIGASE, CYTOPLASMIC"/>
    <property type="match status" value="1"/>
</dbReference>
<evidence type="ECO:0000256" key="11">
    <source>
        <dbReference type="ARBA" id="ARBA00022917"/>
    </source>
</evidence>
<dbReference type="Gene3D" id="1.10.730.10">
    <property type="entry name" value="Isoleucyl-tRNA Synthetase, Domain 1"/>
    <property type="match status" value="1"/>
</dbReference>
<dbReference type="SUPFAM" id="SSF50677">
    <property type="entry name" value="ValRS/IleRS/LeuRS editing domain"/>
    <property type="match status" value="1"/>
</dbReference>
<feature type="binding site" evidence="15">
    <location>
        <position position="631"/>
    </location>
    <ligand>
        <name>ATP</name>
        <dbReference type="ChEBI" id="CHEBI:30616"/>
    </ligand>
</feature>
<evidence type="ECO:0000259" key="18">
    <source>
        <dbReference type="Pfam" id="PF08264"/>
    </source>
</evidence>
<name>A0A1F7U104_9BACT</name>
<accession>A0A1F7U104</accession>
<evidence type="ECO:0000256" key="7">
    <source>
        <dbReference type="ARBA" id="ARBA00022723"/>
    </source>
</evidence>
<evidence type="ECO:0000256" key="12">
    <source>
        <dbReference type="ARBA" id="ARBA00023146"/>
    </source>
</evidence>
<dbReference type="FunFam" id="3.40.50.620:FF:000075">
    <property type="entry name" value="Isoleucine--tRNA ligase"/>
    <property type="match status" value="1"/>
</dbReference>
<dbReference type="SUPFAM" id="SSF47323">
    <property type="entry name" value="Anticodon-binding domain of a subclass of class I aminoacyl-tRNA synthetases"/>
    <property type="match status" value="1"/>
</dbReference>
<dbReference type="EC" id="6.1.1.5" evidence="15"/>
<evidence type="ECO:0000256" key="9">
    <source>
        <dbReference type="ARBA" id="ARBA00022833"/>
    </source>
</evidence>
<dbReference type="Pfam" id="PF19302">
    <property type="entry name" value="DUF5915"/>
    <property type="match status" value="1"/>
</dbReference>
<comment type="function">
    <text evidence="13 15">Catalyzes the attachment of isoleucine to tRNA(Ile). As IleRS can inadvertently accommodate and process structurally similar amino acids such as valine, to avoid such errors it has two additional distinct tRNA(Ile)-dependent editing activities. One activity is designated as 'pretransfer' editing and involves the hydrolysis of activated Val-AMP. The other activity is designated 'posttransfer' editing and involves deacylation of mischarged Val-tRNA(Ile).</text>
</comment>
<comment type="subcellular location">
    <subcellularLocation>
        <location evidence="2 15">Cytoplasm</location>
    </subcellularLocation>
</comment>
<dbReference type="STRING" id="1802389.A3C17_00940"/>
<comment type="domain">
    <text evidence="15">IleRS has two distinct active sites: one for aminoacylation and one for editing. The misactivated valine is translocated from the active site to the editing site, which sterically excludes the correctly activated isoleucine. The single editing site contains two valyl binding pockets, one specific for each substrate (Val-AMP or Val-tRNA(Ile)).</text>
</comment>
<dbReference type="InterPro" id="IPR002301">
    <property type="entry name" value="Ile-tRNA-ligase"/>
</dbReference>
<keyword evidence="5 15" id="KW-0963">Cytoplasm</keyword>
<dbReference type="Proteomes" id="UP000177097">
    <property type="component" value="Unassembled WGS sequence"/>
</dbReference>
<evidence type="ECO:0000256" key="8">
    <source>
        <dbReference type="ARBA" id="ARBA00022741"/>
    </source>
</evidence>
<dbReference type="NCBIfam" id="TIGR00392">
    <property type="entry name" value="ileS"/>
    <property type="match status" value="1"/>
</dbReference>
<evidence type="ECO:0000256" key="4">
    <source>
        <dbReference type="ARBA" id="ARBA00011245"/>
    </source>
</evidence>
<dbReference type="Pfam" id="PF00133">
    <property type="entry name" value="tRNA-synt_1"/>
    <property type="match status" value="1"/>
</dbReference>
<dbReference type="InterPro" id="IPR033709">
    <property type="entry name" value="Anticodon_Ile_ABEc"/>
</dbReference>
<feature type="domain" description="Aminoacyl-tRNA synthetase class Ia" evidence="17">
    <location>
        <begin position="14"/>
        <end position="657"/>
    </location>
</feature>
<feature type="domain" description="Methionyl/Valyl/Leucyl/Isoleucyl-tRNA synthetase anticodon-binding" evidence="18">
    <location>
        <begin position="710"/>
        <end position="855"/>
    </location>
</feature>
<evidence type="ECO:0000313" key="19">
    <source>
        <dbReference type="EMBL" id="OGL71959.1"/>
    </source>
</evidence>
<dbReference type="GO" id="GO:0004822">
    <property type="term" value="F:isoleucine-tRNA ligase activity"/>
    <property type="evidence" value="ECO:0007669"/>
    <property type="project" value="UniProtKB-UniRule"/>
</dbReference>
<evidence type="ECO:0000256" key="6">
    <source>
        <dbReference type="ARBA" id="ARBA00022598"/>
    </source>
</evidence>
<dbReference type="FunFam" id="3.40.50.620:FF:000063">
    <property type="entry name" value="Isoleucine--tRNA ligase"/>
    <property type="match status" value="1"/>
</dbReference>
<dbReference type="PANTHER" id="PTHR42780">
    <property type="entry name" value="SOLEUCYL-TRNA SYNTHETASE"/>
    <property type="match status" value="1"/>
</dbReference>
<dbReference type="InterPro" id="IPR009080">
    <property type="entry name" value="tRNAsynth_Ia_anticodon-bd"/>
</dbReference>
<keyword evidence="8 15" id="KW-0547">Nucleotide-binding</keyword>